<evidence type="ECO:0000256" key="9">
    <source>
        <dbReference type="ARBA" id="ARBA00048988"/>
    </source>
</evidence>
<dbReference type="eggNOG" id="COG0210">
    <property type="taxonomic scope" value="Bacteria"/>
</dbReference>
<dbReference type="GO" id="GO:0003677">
    <property type="term" value="F:DNA binding"/>
    <property type="evidence" value="ECO:0007669"/>
    <property type="project" value="InterPro"/>
</dbReference>
<keyword evidence="4 10" id="KW-0347">Helicase</keyword>
<dbReference type="Pfam" id="PF00580">
    <property type="entry name" value="UvrD-helicase"/>
    <property type="match status" value="1"/>
</dbReference>
<dbReference type="Pfam" id="PF13361">
    <property type="entry name" value="UvrD_C"/>
    <property type="match status" value="1"/>
</dbReference>
<dbReference type="GO" id="GO:0005524">
    <property type="term" value="F:ATP binding"/>
    <property type="evidence" value="ECO:0007669"/>
    <property type="project" value="UniProtKB-UniRule"/>
</dbReference>
<dbReference type="PROSITE" id="PS51198">
    <property type="entry name" value="UVRD_HELICASE_ATP_BIND"/>
    <property type="match status" value="1"/>
</dbReference>
<dbReference type="GO" id="GO:0005829">
    <property type="term" value="C:cytosol"/>
    <property type="evidence" value="ECO:0007669"/>
    <property type="project" value="TreeGrafter"/>
</dbReference>
<feature type="domain" description="UvrD-like helicase ATP-binding" evidence="11">
    <location>
        <begin position="198"/>
        <end position="501"/>
    </location>
</feature>
<dbReference type="AlphaFoldDB" id="C4LER9"/>
<evidence type="ECO:0000259" key="11">
    <source>
        <dbReference type="PROSITE" id="PS51198"/>
    </source>
</evidence>
<dbReference type="InterPro" id="IPR000212">
    <property type="entry name" value="DNA_helicase_UvrD/REP"/>
</dbReference>
<protein>
    <recommendedName>
        <fullName evidence="8">DNA 3'-5' helicase</fullName>
        <ecNumber evidence="8">5.6.2.4</ecNumber>
    </recommendedName>
</protein>
<evidence type="ECO:0000256" key="1">
    <source>
        <dbReference type="ARBA" id="ARBA00009922"/>
    </source>
</evidence>
<dbReference type="Gene3D" id="3.40.50.300">
    <property type="entry name" value="P-loop containing nucleotide triphosphate hydrolases"/>
    <property type="match status" value="2"/>
</dbReference>
<evidence type="ECO:0000256" key="5">
    <source>
        <dbReference type="ARBA" id="ARBA00022840"/>
    </source>
</evidence>
<dbReference type="STRING" id="595494.Tola_1472"/>
<evidence type="ECO:0000313" key="12">
    <source>
        <dbReference type="EMBL" id="ACQ93086.1"/>
    </source>
</evidence>
<dbReference type="InterPro" id="IPR014017">
    <property type="entry name" value="DNA_helicase_UvrD-like_C"/>
</dbReference>
<accession>C4LER9</accession>
<evidence type="ECO:0000313" key="13">
    <source>
        <dbReference type="Proteomes" id="UP000009073"/>
    </source>
</evidence>
<keyword evidence="6" id="KW-0413">Isomerase</keyword>
<dbReference type="GO" id="GO:0016887">
    <property type="term" value="F:ATP hydrolysis activity"/>
    <property type="evidence" value="ECO:0007669"/>
    <property type="project" value="RHEA"/>
</dbReference>
<dbReference type="FunFam" id="3.40.50.300:FF:000975">
    <property type="entry name" value="DNA helicase"/>
    <property type="match status" value="1"/>
</dbReference>
<dbReference type="NCBIfam" id="NF008276">
    <property type="entry name" value="PRK11054.1"/>
    <property type="match status" value="1"/>
</dbReference>
<dbReference type="CDD" id="cd17932">
    <property type="entry name" value="DEXQc_UvrD"/>
    <property type="match status" value="1"/>
</dbReference>
<dbReference type="OrthoDB" id="5298826at2"/>
<dbReference type="PANTHER" id="PTHR11070">
    <property type="entry name" value="UVRD / RECB / PCRA DNA HELICASE FAMILY MEMBER"/>
    <property type="match status" value="1"/>
</dbReference>
<evidence type="ECO:0000256" key="7">
    <source>
        <dbReference type="ARBA" id="ARBA00034617"/>
    </source>
</evidence>
<name>C4LER9_TOLAT</name>
<dbReference type="KEGG" id="tau:Tola_1472"/>
<dbReference type="InterPro" id="IPR013986">
    <property type="entry name" value="DExx_box_DNA_helicase_dom_sf"/>
</dbReference>
<dbReference type="InterPro" id="IPR027417">
    <property type="entry name" value="P-loop_NTPase"/>
</dbReference>
<dbReference type="Proteomes" id="UP000009073">
    <property type="component" value="Chromosome"/>
</dbReference>
<keyword evidence="3 10" id="KW-0378">Hydrolase</keyword>
<dbReference type="EC" id="5.6.2.4" evidence="8"/>
<dbReference type="SUPFAM" id="SSF52540">
    <property type="entry name" value="P-loop containing nucleoside triphosphate hydrolases"/>
    <property type="match status" value="1"/>
</dbReference>
<comment type="catalytic activity">
    <reaction evidence="7">
        <text>Couples ATP hydrolysis with the unwinding of duplex DNA by translocating in the 3'-5' direction.</text>
        <dbReference type="EC" id="5.6.2.4"/>
    </reaction>
</comment>
<comment type="similarity">
    <text evidence="1">Belongs to the helicase family. UvrD subfamily.</text>
</comment>
<dbReference type="HOGENOM" id="CLU_006494_0_1_6"/>
<keyword evidence="13" id="KW-1185">Reference proteome</keyword>
<dbReference type="Pfam" id="PF12462">
    <property type="entry name" value="Helicase_IV_N"/>
    <property type="match status" value="1"/>
</dbReference>
<gene>
    <name evidence="12" type="ordered locus">Tola_1472</name>
</gene>
<proteinExistence type="inferred from homology"/>
<dbReference type="GO" id="GO:0043138">
    <property type="term" value="F:3'-5' DNA helicase activity"/>
    <property type="evidence" value="ECO:0007669"/>
    <property type="project" value="UniProtKB-EC"/>
</dbReference>
<organism evidence="12 13">
    <name type="scientific">Tolumonas auensis (strain DSM 9187 / NBRC 110442 / TA 4)</name>
    <dbReference type="NCBI Taxonomy" id="595494"/>
    <lineage>
        <taxon>Bacteria</taxon>
        <taxon>Pseudomonadati</taxon>
        <taxon>Pseudomonadota</taxon>
        <taxon>Gammaproteobacteria</taxon>
        <taxon>Aeromonadales</taxon>
        <taxon>Aeromonadaceae</taxon>
        <taxon>Tolumonas</taxon>
    </lineage>
</organism>
<evidence type="ECO:0000256" key="10">
    <source>
        <dbReference type="PROSITE-ProRule" id="PRU00560"/>
    </source>
</evidence>
<evidence type="ECO:0000256" key="6">
    <source>
        <dbReference type="ARBA" id="ARBA00023235"/>
    </source>
</evidence>
<keyword evidence="2 10" id="KW-0547">Nucleotide-binding</keyword>
<dbReference type="InterPro" id="IPR022161">
    <property type="entry name" value="Helicase_IV_N"/>
</dbReference>
<dbReference type="GO" id="GO:0000725">
    <property type="term" value="P:recombinational repair"/>
    <property type="evidence" value="ECO:0007669"/>
    <property type="project" value="TreeGrafter"/>
</dbReference>
<evidence type="ECO:0000256" key="8">
    <source>
        <dbReference type="ARBA" id="ARBA00034808"/>
    </source>
</evidence>
<dbReference type="EMBL" id="CP001616">
    <property type="protein sequence ID" value="ACQ93086.1"/>
    <property type="molecule type" value="Genomic_DNA"/>
</dbReference>
<dbReference type="InterPro" id="IPR014016">
    <property type="entry name" value="UvrD-like_ATP-bd"/>
</dbReference>
<evidence type="ECO:0000256" key="3">
    <source>
        <dbReference type="ARBA" id="ARBA00022801"/>
    </source>
</evidence>
<evidence type="ECO:0000256" key="4">
    <source>
        <dbReference type="ARBA" id="ARBA00022806"/>
    </source>
</evidence>
<evidence type="ECO:0000256" key="2">
    <source>
        <dbReference type="ARBA" id="ARBA00022741"/>
    </source>
</evidence>
<dbReference type="PANTHER" id="PTHR11070:SF63">
    <property type="entry name" value="DNA HELICASE IV"/>
    <property type="match status" value="1"/>
</dbReference>
<comment type="catalytic activity">
    <reaction evidence="9">
        <text>ATP + H2O = ADP + phosphate + H(+)</text>
        <dbReference type="Rhea" id="RHEA:13065"/>
        <dbReference type="ChEBI" id="CHEBI:15377"/>
        <dbReference type="ChEBI" id="CHEBI:15378"/>
        <dbReference type="ChEBI" id="CHEBI:30616"/>
        <dbReference type="ChEBI" id="CHEBI:43474"/>
        <dbReference type="ChEBI" id="CHEBI:456216"/>
        <dbReference type="EC" id="5.6.2.4"/>
    </reaction>
</comment>
<sequence>MNTYEIKNNWLTNLLFRHPASVLTLQSKGLQISDGKKKMVLPFSRMSSLPKIKRRLFWSHLSVTTAKKSYLYKGFSASQLRQFSELLNDSLKLHVQQQLQAEYQEAKQLKTEIQTFLDASSFRRSSQCRHLVERCRRLLKNTSVYLRECFATSSQLAALKYSADFVSFAEEKVKRANTKFLKQELLRCQSFFDHIEKNTLTLAQRKACIINEDHNLVLAGAGTGKTSTMIGRAGYLLVTAQAQPEKILMLAFAKKAAGEMQERQDKCLRPLLKNATPVIKTFHALGLEIIGKVEGKWPVITPFVENNAAFMQFIGDVIGQLMMNEAYKKKVSQFCTDRAYPKSAADFSLLIADFLLLFKQSHLTFPAFATDIKKQRSSVRFSLFLSLFQPVLAAYEQHLTERNEIDFADMIGKAIEYVESGRYCSPYQHILVDEFQDISQERARLLKALLAQRDDTVLFAVGDDWQSIYRFTGSDINITRQFESIFGATATTALDTTFRFNNKIGEVASGFVLKNPEQINKTINSASIVAHPAVSLVQASVSERGLHQVLHHLNQDVPVYSEQKTSVAVLARFNFLLGDDSPVILKRQMEFQYPYLDIEFMSVHASKGKEADYVIALGMNNGKYGFPSLKETDPILEFLLPEKETFSYAEERRLFYVALTRARHRVYLVYHPAEPSPFISELINQKYPVCTDEFVSAF</sequence>
<feature type="binding site" evidence="10">
    <location>
        <begin position="219"/>
        <end position="226"/>
    </location>
    <ligand>
        <name>ATP</name>
        <dbReference type="ChEBI" id="CHEBI:30616"/>
    </ligand>
</feature>
<reference evidence="12 13" key="2">
    <citation type="journal article" date="2011" name="Stand. Genomic Sci.">
        <title>Complete genome sequence of Tolumonas auensis type strain (TA 4).</title>
        <authorList>
            <person name="Chertkov O."/>
            <person name="Copeland A."/>
            <person name="Lucas S."/>
            <person name="Lapidus A."/>
            <person name="Berry K.W."/>
            <person name="Detter J.C."/>
            <person name="Del Rio T.G."/>
            <person name="Hammon N."/>
            <person name="Dalin E."/>
            <person name="Tice H."/>
            <person name="Pitluck S."/>
            <person name="Richardson P."/>
            <person name="Bruce D."/>
            <person name="Goodwin L."/>
            <person name="Han C."/>
            <person name="Tapia R."/>
            <person name="Saunders E."/>
            <person name="Schmutz J."/>
            <person name="Brettin T."/>
            <person name="Larimer F."/>
            <person name="Land M."/>
            <person name="Hauser L."/>
            <person name="Spring S."/>
            <person name="Rohde M."/>
            <person name="Kyrpides N.C."/>
            <person name="Ivanova N."/>
            <person name="Goker M."/>
            <person name="Beller H.R."/>
            <person name="Klenk H.P."/>
            <person name="Woyke T."/>
        </authorList>
    </citation>
    <scope>NUCLEOTIDE SEQUENCE [LARGE SCALE GENOMIC DNA]</scope>
    <source>
        <strain evidence="13">DSM 9187 / TA4</strain>
    </source>
</reference>
<dbReference type="Gene3D" id="1.10.10.160">
    <property type="match status" value="1"/>
</dbReference>
<keyword evidence="5 10" id="KW-0067">ATP-binding</keyword>
<reference evidence="13" key="1">
    <citation type="submission" date="2009-05" db="EMBL/GenBank/DDBJ databases">
        <title>Complete sequence of Tolumonas auensis DSM 9187.</title>
        <authorList>
            <consortium name="US DOE Joint Genome Institute"/>
            <person name="Lucas S."/>
            <person name="Copeland A."/>
            <person name="Lapidus A."/>
            <person name="Glavina del Rio T."/>
            <person name="Tice H."/>
            <person name="Bruce D."/>
            <person name="Goodwin L."/>
            <person name="Pitluck S."/>
            <person name="Chertkov O."/>
            <person name="Brettin T."/>
            <person name="Detter J.C."/>
            <person name="Han C."/>
            <person name="Larimer F."/>
            <person name="Land M."/>
            <person name="Hauser L."/>
            <person name="Kyrpides N."/>
            <person name="Mikhailova N."/>
            <person name="Spring S."/>
            <person name="Beller H."/>
        </authorList>
    </citation>
    <scope>NUCLEOTIDE SEQUENCE [LARGE SCALE GENOMIC DNA]</scope>
    <source>
        <strain evidence="13">DSM 9187 / TA4</strain>
    </source>
</reference>
<dbReference type="RefSeq" id="WP_015878558.1">
    <property type="nucleotide sequence ID" value="NC_012691.1"/>
</dbReference>